<proteinExistence type="predicted"/>
<reference evidence="1" key="1">
    <citation type="submission" date="2014-09" db="EMBL/GenBank/DDBJ databases">
        <authorList>
            <person name="Magalhaes I.L.F."/>
            <person name="Oliveira U."/>
            <person name="Santos F.R."/>
            <person name="Vidigal T.H.D.A."/>
            <person name="Brescovit A.D."/>
            <person name="Santos A.J."/>
        </authorList>
    </citation>
    <scope>NUCLEOTIDE SEQUENCE</scope>
    <source>
        <tissue evidence="1">Shoot tissue taken approximately 20 cm above the soil surface</tissue>
    </source>
</reference>
<protein>
    <submittedName>
        <fullName evidence="1">Uncharacterized protein</fullName>
    </submittedName>
</protein>
<sequence>MASRQLLIQRSWRSSHPR</sequence>
<dbReference type="AlphaFoldDB" id="A0A0A9BKP0"/>
<organism evidence="1">
    <name type="scientific">Arundo donax</name>
    <name type="common">Giant reed</name>
    <name type="synonym">Donax arundinaceus</name>
    <dbReference type="NCBI Taxonomy" id="35708"/>
    <lineage>
        <taxon>Eukaryota</taxon>
        <taxon>Viridiplantae</taxon>
        <taxon>Streptophyta</taxon>
        <taxon>Embryophyta</taxon>
        <taxon>Tracheophyta</taxon>
        <taxon>Spermatophyta</taxon>
        <taxon>Magnoliopsida</taxon>
        <taxon>Liliopsida</taxon>
        <taxon>Poales</taxon>
        <taxon>Poaceae</taxon>
        <taxon>PACMAD clade</taxon>
        <taxon>Arundinoideae</taxon>
        <taxon>Arundineae</taxon>
        <taxon>Arundo</taxon>
    </lineage>
</organism>
<accession>A0A0A9BKP0</accession>
<reference evidence="1" key="2">
    <citation type="journal article" date="2015" name="Data Brief">
        <title>Shoot transcriptome of the giant reed, Arundo donax.</title>
        <authorList>
            <person name="Barrero R.A."/>
            <person name="Guerrero F.D."/>
            <person name="Moolhuijzen P."/>
            <person name="Goolsby J.A."/>
            <person name="Tidwell J."/>
            <person name="Bellgard S.E."/>
            <person name="Bellgard M.I."/>
        </authorList>
    </citation>
    <scope>NUCLEOTIDE SEQUENCE</scope>
    <source>
        <tissue evidence="1">Shoot tissue taken approximately 20 cm above the soil surface</tissue>
    </source>
</reference>
<name>A0A0A9BKP0_ARUDO</name>
<dbReference type="EMBL" id="GBRH01236110">
    <property type="protein sequence ID" value="JAD61785.1"/>
    <property type="molecule type" value="Transcribed_RNA"/>
</dbReference>
<evidence type="ECO:0000313" key="1">
    <source>
        <dbReference type="EMBL" id="JAD61785.1"/>
    </source>
</evidence>